<dbReference type="Gene3D" id="3.40.50.720">
    <property type="entry name" value="NAD(P)-binding Rossmann-like Domain"/>
    <property type="match status" value="1"/>
</dbReference>
<evidence type="ECO:0000256" key="1">
    <source>
        <dbReference type="ARBA" id="ARBA00007637"/>
    </source>
</evidence>
<protein>
    <recommendedName>
        <fullName evidence="3">NAD-dependent epimerase/dehydratase domain-containing protein</fullName>
    </recommendedName>
</protein>
<dbReference type="EMBL" id="HBFN01016437">
    <property type="protein sequence ID" value="CAD8795947.1"/>
    <property type="molecule type" value="Transcribed_RNA"/>
</dbReference>
<name>A0A7S0VR60_9CRYP</name>
<organism evidence="4">
    <name type="scientific">Hemiselmis tepida</name>
    <dbReference type="NCBI Taxonomy" id="464990"/>
    <lineage>
        <taxon>Eukaryota</taxon>
        <taxon>Cryptophyceae</taxon>
        <taxon>Cryptomonadales</taxon>
        <taxon>Hemiselmidaceae</taxon>
        <taxon>Hemiselmis</taxon>
    </lineage>
</organism>
<dbReference type="Pfam" id="PF01370">
    <property type="entry name" value="Epimerase"/>
    <property type="match status" value="1"/>
</dbReference>
<gene>
    <name evidence="4" type="ORF">HTEP1355_LOCUS9587</name>
</gene>
<proteinExistence type="inferred from homology"/>
<accession>A0A7S0VR60</accession>
<evidence type="ECO:0000313" key="4">
    <source>
        <dbReference type="EMBL" id="CAD8795947.1"/>
    </source>
</evidence>
<dbReference type="AlphaFoldDB" id="A0A7S0VR60"/>
<evidence type="ECO:0000259" key="3">
    <source>
        <dbReference type="Pfam" id="PF01370"/>
    </source>
</evidence>
<dbReference type="PANTHER" id="PTHR43574">
    <property type="entry name" value="EPIMERASE-RELATED"/>
    <property type="match status" value="1"/>
</dbReference>
<dbReference type="SUPFAM" id="SSF51735">
    <property type="entry name" value="NAD(P)-binding Rossmann-fold domains"/>
    <property type="match status" value="1"/>
</dbReference>
<feature type="domain" description="NAD-dependent epimerase/dehydratase" evidence="3">
    <location>
        <begin position="11"/>
        <end position="252"/>
    </location>
</feature>
<dbReference type="InterPro" id="IPR001509">
    <property type="entry name" value="Epimerase_deHydtase"/>
</dbReference>
<comment type="similarity">
    <text evidence="1">Belongs to the NAD(P)-dependent epimerase/dehydratase family.</text>
</comment>
<keyword evidence="2" id="KW-0520">NAD</keyword>
<dbReference type="InterPro" id="IPR036291">
    <property type="entry name" value="NAD(P)-bd_dom_sf"/>
</dbReference>
<sequence>MGEMPKPGTKILVTGSGGFIGAHLGVRLKKMGCYVIGADWKKQEYFEEKEFCDEFHLVDLRSLDNCLKVVKDAEWVFNLAADMGGMGFIQSNHSRILYNNTMISFNMVEAAREVGVKRFLYTSSACIYPEHKQLDVENPGLRESDAWPAHPQDAYGLEKIVSEECCRWYGVDFPEIQFRIVRFHNIYGPHGTWTGGREKAPAAFLRKALTSTEEFEMWGDGHQTRSFCYVDDAVEGLLRVMTSSYKEPLNVGSDEMVSMNQMADMAMGIGGNLGCKGKMPVKHIPGPEGVRGRNSNNDLIKEVLGWAPSITLQQGLEKTAPWILNEIKKAEASGKKEDYAHSKVVAAEAVSKIGETKI</sequence>
<reference evidence="4" key="1">
    <citation type="submission" date="2021-01" db="EMBL/GenBank/DDBJ databases">
        <authorList>
            <person name="Corre E."/>
            <person name="Pelletier E."/>
            <person name="Niang G."/>
            <person name="Scheremetjew M."/>
            <person name="Finn R."/>
            <person name="Kale V."/>
            <person name="Holt S."/>
            <person name="Cochrane G."/>
            <person name="Meng A."/>
            <person name="Brown T."/>
            <person name="Cohen L."/>
        </authorList>
    </citation>
    <scope>NUCLEOTIDE SEQUENCE</scope>
    <source>
        <strain evidence="4">CCMP443</strain>
    </source>
</reference>
<evidence type="ECO:0000256" key="2">
    <source>
        <dbReference type="ARBA" id="ARBA00023027"/>
    </source>
</evidence>
<dbReference type="Gene3D" id="3.90.25.10">
    <property type="entry name" value="UDP-galactose 4-epimerase, domain 1"/>
    <property type="match status" value="1"/>
</dbReference>